<feature type="transmembrane region" description="Helical" evidence="1">
    <location>
        <begin position="173"/>
        <end position="197"/>
    </location>
</feature>
<feature type="transmembrane region" description="Helical" evidence="1">
    <location>
        <begin position="413"/>
        <end position="432"/>
    </location>
</feature>
<feature type="transmembrane region" description="Helical" evidence="1">
    <location>
        <begin position="241"/>
        <end position="261"/>
    </location>
</feature>
<evidence type="ECO:0008006" key="3">
    <source>
        <dbReference type="Google" id="ProtNLM"/>
    </source>
</evidence>
<organism evidence="2">
    <name type="scientific">Fulvimarina pelagi</name>
    <dbReference type="NCBI Taxonomy" id="217511"/>
    <lineage>
        <taxon>Bacteria</taxon>
        <taxon>Pseudomonadati</taxon>
        <taxon>Pseudomonadota</taxon>
        <taxon>Alphaproteobacteria</taxon>
        <taxon>Hyphomicrobiales</taxon>
        <taxon>Aurantimonadaceae</taxon>
        <taxon>Fulvimarina</taxon>
    </lineage>
</organism>
<feature type="transmembrane region" description="Helical" evidence="1">
    <location>
        <begin position="325"/>
        <end position="344"/>
    </location>
</feature>
<feature type="transmembrane region" description="Helical" evidence="1">
    <location>
        <begin position="45"/>
        <end position="67"/>
    </location>
</feature>
<feature type="transmembrane region" description="Helical" evidence="1">
    <location>
        <begin position="292"/>
        <end position="313"/>
    </location>
</feature>
<proteinExistence type="predicted"/>
<accession>A0A0P0Z9A8</accession>
<protein>
    <recommendedName>
        <fullName evidence="3">H+/citrate symporter</fullName>
    </recommendedName>
</protein>
<dbReference type="EMBL" id="LC066395">
    <property type="protein sequence ID" value="BAT30909.1"/>
    <property type="molecule type" value="Genomic_DNA"/>
</dbReference>
<evidence type="ECO:0000313" key="2">
    <source>
        <dbReference type="EMBL" id="BAT30909.1"/>
    </source>
</evidence>
<keyword evidence="1" id="KW-1133">Transmembrane helix</keyword>
<name>A0A0P0Z9A8_9HYPH</name>
<keyword evidence="1" id="KW-0472">Membrane</keyword>
<feature type="transmembrane region" description="Helical" evidence="1">
    <location>
        <begin position="147"/>
        <end position="167"/>
    </location>
</feature>
<feature type="transmembrane region" description="Helical" evidence="1">
    <location>
        <begin position="218"/>
        <end position="235"/>
    </location>
</feature>
<dbReference type="AlphaFoldDB" id="A0A0P0Z9A8"/>
<keyword evidence="1" id="KW-0812">Transmembrane</keyword>
<reference evidence="2" key="1">
    <citation type="journal article" date="2015" name="Proc. Natl. Acad. Sci. U.S.A.">
        <title>Bacterial clade with the ribosomal RNA operon on a small plasmid rather than the chromosome.</title>
        <authorList>
            <person name="Anda M."/>
            <person name="Ohtsubo Y."/>
            <person name="Okubo T."/>
            <person name="Sugawara M."/>
            <person name="Nagata Y."/>
            <person name="Tsuda M."/>
            <person name="Minamisawa K."/>
            <person name="Mitsui H."/>
        </authorList>
    </citation>
    <scope>NUCLEOTIDE SEQUENCE</scope>
    <source>
        <strain evidence="2">DSM 15513</strain>
    </source>
</reference>
<sequence length="433" mass="45966">MLAAFGVAVFLALAWPSATWSRRMFVVIGLALTTIAVATRTEWSALLLAALGQGAFIATFFVALATLRTPAAISPSIIRCGEYLASQPPGKRYLALTSGGHLFALVLNYGAIQLLGGLTESIAGREPNEELREIRNKRMLLAVQRGFCASLLWSPLAFAMAITTSIIPEASWSSAAGLAIMNALIFSGIGWTLDTIVKPKLSGPRPAPAKSRGSIRDLKPLLLLLFLIFFGVGLLELATGFRVVTVVMLFIPIVAFGWLVIEAQKEAEPAKTIRSYLYNFALTEIPSYRSEVVLLIMAGFIGSLGAALAVPVLQRSGLDLSTLPTWVIIAAPVWLIPLFGQFGMNPILSVSLFAPILPAPDAIGVAPEAVVCAITAGWALAGATSPFTATTMLIGRLGHTTAFRVGTYWNRTFFLVAATALTGTSLMIATLGS</sequence>
<evidence type="ECO:0000256" key="1">
    <source>
        <dbReference type="SAM" id="Phobius"/>
    </source>
</evidence>